<reference evidence="3 4" key="1">
    <citation type="submission" date="2018-04" db="EMBL/GenBank/DDBJ databases">
        <title>Genome sequencing of Flavobacterium sp. HYN0059.</title>
        <authorList>
            <person name="Yi H."/>
            <person name="Baek C."/>
        </authorList>
    </citation>
    <scope>NUCLEOTIDE SEQUENCE [LARGE SCALE GENOMIC DNA]</scope>
    <source>
        <strain evidence="3 4">HYN0059</strain>
    </source>
</reference>
<dbReference type="NCBIfam" id="TIGR04131">
    <property type="entry name" value="Bac_Flav_CTERM"/>
    <property type="match status" value="1"/>
</dbReference>
<proteinExistence type="predicted"/>
<dbReference type="InterPro" id="IPR049804">
    <property type="entry name" value="Choice_anch_L"/>
</dbReference>
<gene>
    <name evidence="3" type="ORF">HYN59_17270</name>
</gene>
<dbReference type="KEGG" id="falb:HYN59_17270"/>
<accession>A0A2S1R2J3</accession>
<dbReference type="InterPro" id="IPR025965">
    <property type="entry name" value="FlgD/Vpr_Ig-like"/>
</dbReference>
<organism evidence="3 4">
    <name type="scientific">Flavobacterium album</name>
    <dbReference type="NCBI Taxonomy" id="2175091"/>
    <lineage>
        <taxon>Bacteria</taxon>
        <taxon>Pseudomonadati</taxon>
        <taxon>Bacteroidota</taxon>
        <taxon>Flavobacteriia</taxon>
        <taxon>Flavobacteriales</taxon>
        <taxon>Flavobacteriaceae</taxon>
        <taxon>Flavobacterium</taxon>
    </lineage>
</organism>
<keyword evidence="1" id="KW-0732">Signal</keyword>
<feature type="chain" id="PRO_5015634066" description="FlgD/Vpr Ig-like domain-containing protein" evidence="1">
    <location>
        <begin position="26"/>
        <end position="770"/>
    </location>
</feature>
<dbReference type="OrthoDB" id="9765926at2"/>
<dbReference type="InterPro" id="IPR013783">
    <property type="entry name" value="Ig-like_fold"/>
</dbReference>
<dbReference type="InterPro" id="IPR026341">
    <property type="entry name" value="T9SS_type_B"/>
</dbReference>
<dbReference type="Gene3D" id="2.60.40.10">
    <property type="entry name" value="Immunoglobulins"/>
    <property type="match status" value="1"/>
</dbReference>
<name>A0A2S1R2J3_9FLAO</name>
<dbReference type="Pfam" id="PF13585">
    <property type="entry name" value="CHU_C"/>
    <property type="match status" value="1"/>
</dbReference>
<evidence type="ECO:0000313" key="4">
    <source>
        <dbReference type="Proteomes" id="UP000244929"/>
    </source>
</evidence>
<feature type="domain" description="FlgD/Vpr Ig-like" evidence="2">
    <location>
        <begin position="603"/>
        <end position="670"/>
    </location>
</feature>
<dbReference type="AlphaFoldDB" id="A0A2S1R2J3"/>
<evidence type="ECO:0000256" key="1">
    <source>
        <dbReference type="SAM" id="SignalP"/>
    </source>
</evidence>
<dbReference type="Pfam" id="PF13860">
    <property type="entry name" value="FlgD_ig"/>
    <property type="match status" value="1"/>
</dbReference>
<protein>
    <recommendedName>
        <fullName evidence="2">FlgD/Vpr Ig-like domain-containing protein</fullName>
    </recommendedName>
</protein>
<dbReference type="NCBIfam" id="NF038133">
    <property type="entry name" value="choice_anch_L"/>
    <property type="match status" value="1"/>
</dbReference>
<evidence type="ECO:0000259" key="2">
    <source>
        <dbReference type="Pfam" id="PF13860"/>
    </source>
</evidence>
<dbReference type="RefSeq" id="WP_108779473.1">
    <property type="nucleotide sequence ID" value="NZ_CP029186.1"/>
</dbReference>
<dbReference type="Proteomes" id="UP000244929">
    <property type="component" value="Chromosome"/>
</dbReference>
<sequence length="770" mass="83985">MKFITNIVAGLPVAFLLLFSPGARAQDPIQVVNNMTDEQLVNALVDNGCAEISNIRISGSGGGAAQRSYGYFTSGPDFPFENGIILSTGFAMDSPGQNSNILSNGAESWGGDQDLEQVLSIDDTFNATIMEFDFVPATNHISFDYIFASEEYTSWGDLEACSYTDGFAFLLREAGSTGPYQNLAVIPGTNTPVQVTTVRGVGTCPPANTEYFGSFNGVDSPIDYNGQTVVLTAESDVTAGTLYHIKLVIADQGDTLYDAAVFLKGNSFGSSINIGDDRLVAENTAICDGQTFGINAHVTNAISYQWYKDGNPIAGAVNETYIVTDAGDYSVEAGLGTTCFTRGEIRVEYYPPVTLDPFTWNQCDDDNDRLSAYYLFRIGGELVNNHEGLSVESWHLTTEDAQSGTNNLLTNTMLPFYNTAADQVIYARVKNEYRCTAIVPVTLSTPPLNAFNPAPIEVCDDDGDGFHTFDFTQLSEDILNNMPAGTWLLYYKSYEDAQGYQFPLQASSFTNTTAGKQVIYVGVYNLSGCYAIMDLQLIVHTFGESPADDEVILCADTTETLDAGSGFDSYSWDTDPVQTTRSITIDEPGTYTVALTNAFGCEGSRTFTVSPSGRATDATFEINDLAGNNNSITVTPVGTGVYEYSLDGANYQDSPVFEQLTAGEYTVYIRDANGCGPVYSEKVFVLDYPAFFTPNGDGINDVWRISYSYHRPGIFVTIFDRYGKIITGFKGYEQGWDGTYNGRPLPSTDYWFLIDLENGRKVRGHFAMVR</sequence>
<keyword evidence="4" id="KW-1185">Reference proteome</keyword>
<evidence type="ECO:0000313" key="3">
    <source>
        <dbReference type="EMBL" id="AWH86751.1"/>
    </source>
</evidence>
<feature type="signal peptide" evidence="1">
    <location>
        <begin position="1"/>
        <end position="25"/>
    </location>
</feature>
<dbReference type="EMBL" id="CP029186">
    <property type="protein sequence ID" value="AWH86751.1"/>
    <property type="molecule type" value="Genomic_DNA"/>
</dbReference>